<evidence type="ECO:0000256" key="2">
    <source>
        <dbReference type="SAM" id="Phobius"/>
    </source>
</evidence>
<feature type="transmembrane region" description="Helical" evidence="2">
    <location>
        <begin position="215"/>
        <end position="238"/>
    </location>
</feature>
<keyword evidence="2" id="KW-0472">Membrane</keyword>
<evidence type="ECO:0000313" key="4">
    <source>
        <dbReference type="Proteomes" id="UP000758603"/>
    </source>
</evidence>
<feature type="transmembrane region" description="Helical" evidence="2">
    <location>
        <begin position="701"/>
        <end position="719"/>
    </location>
</feature>
<protein>
    <submittedName>
        <fullName evidence="3">Uncharacterized protein</fullName>
    </submittedName>
</protein>
<reference evidence="3" key="1">
    <citation type="journal article" date="2021" name="Nat. Commun.">
        <title>Genetic determinants of endophytism in the Arabidopsis root mycobiome.</title>
        <authorList>
            <person name="Mesny F."/>
            <person name="Miyauchi S."/>
            <person name="Thiergart T."/>
            <person name="Pickel B."/>
            <person name="Atanasova L."/>
            <person name="Karlsson M."/>
            <person name="Huettel B."/>
            <person name="Barry K.W."/>
            <person name="Haridas S."/>
            <person name="Chen C."/>
            <person name="Bauer D."/>
            <person name="Andreopoulos W."/>
            <person name="Pangilinan J."/>
            <person name="LaButti K."/>
            <person name="Riley R."/>
            <person name="Lipzen A."/>
            <person name="Clum A."/>
            <person name="Drula E."/>
            <person name="Henrissat B."/>
            <person name="Kohler A."/>
            <person name="Grigoriev I.V."/>
            <person name="Martin F.M."/>
            <person name="Hacquard S."/>
        </authorList>
    </citation>
    <scope>NUCLEOTIDE SEQUENCE</scope>
    <source>
        <strain evidence="3">MPI-SDFR-AT-0073</strain>
    </source>
</reference>
<name>A0A9P8UKN2_9PEZI</name>
<dbReference type="GeneID" id="70124797"/>
<dbReference type="PANTHER" id="PTHR37544:SF3">
    <property type="entry name" value="SPRAY"/>
    <property type="match status" value="1"/>
</dbReference>
<feature type="transmembrane region" description="Helical" evidence="2">
    <location>
        <begin position="110"/>
        <end position="128"/>
    </location>
</feature>
<proteinExistence type="predicted"/>
<feature type="transmembrane region" description="Helical" evidence="2">
    <location>
        <begin position="188"/>
        <end position="208"/>
    </location>
</feature>
<gene>
    <name evidence="3" type="ORF">BKA67DRAFT_274348</name>
</gene>
<feature type="transmembrane region" description="Helical" evidence="2">
    <location>
        <begin position="149"/>
        <end position="168"/>
    </location>
</feature>
<evidence type="ECO:0000256" key="1">
    <source>
        <dbReference type="SAM" id="MobiDB-lite"/>
    </source>
</evidence>
<dbReference type="Pfam" id="PF11915">
    <property type="entry name" value="DUF3433"/>
    <property type="match status" value="2"/>
</dbReference>
<dbReference type="OrthoDB" id="5332281at2759"/>
<keyword evidence="2" id="KW-1133">Transmembrane helix</keyword>
<accession>A0A9P8UKN2</accession>
<dbReference type="InterPro" id="IPR021840">
    <property type="entry name" value="DUF3433"/>
</dbReference>
<organism evidence="3 4">
    <name type="scientific">Truncatella angustata</name>
    <dbReference type="NCBI Taxonomy" id="152316"/>
    <lineage>
        <taxon>Eukaryota</taxon>
        <taxon>Fungi</taxon>
        <taxon>Dikarya</taxon>
        <taxon>Ascomycota</taxon>
        <taxon>Pezizomycotina</taxon>
        <taxon>Sordariomycetes</taxon>
        <taxon>Xylariomycetidae</taxon>
        <taxon>Amphisphaeriales</taxon>
        <taxon>Sporocadaceae</taxon>
        <taxon>Truncatella</taxon>
    </lineage>
</organism>
<keyword evidence="2" id="KW-0812">Transmembrane</keyword>
<dbReference type="RefSeq" id="XP_045958550.1">
    <property type="nucleotide sequence ID" value="XM_046095904.1"/>
</dbReference>
<feature type="compositionally biased region" description="Basic and acidic residues" evidence="1">
    <location>
        <begin position="44"/>
        <end position="56"/>
    </location>
</feature>
<feature type="transmembrane region" description="Helical" evidence="2">
    <location>
        <begin position="597"/>
        <end position="616"/>
    </location>
</feature>
<evidence type="ECO:0000313" key="3">
    <source>
        <dbReference type="EMBL" id="KAH6654280.1"/>
    </source>
</evidence>
<feature type="transmembrane region" description="Helical" evidence="2">
    <location>
        <begin position="739"/>
        <end position="759"/>
    </location>
</feature>
<comment type="caution">
    <text evidence="3">The sequence shown here is derived from an EMBL/GenBank/DDBJ whole genome shotgun (WGS) entry which is preliminary data.</text>
</comment>
<dbReference type="PANTHER" id="PTHR37544">
    <property type="entry name" value="SPRAY-RELATED"/>
    <property type="match status" value="1"/>
</dbReference>
<dbReference type="Proteomes" id="UP000758603">
    <property type="component" value="Unassembled WGS sequence"/>
</dbReference>
<sequence length="1302" mass="142112">MPSDSGTALHVLPRARSNRTYEPLREASDTPPVLGYSALPATGDWHDPYDTYHHQSEEDESSADRPVSQNLLQQSDGHLKVPEVSVTDLREPPQPVVWQSSWRPFYLRRMVLLAFVAVMVIMTIALEVMYSLSVKRQGLVQSQSNLRYLWTYGPTTVLVVFAAFWSRVEYEAQLTAPWLKMEKTGKTSDALLLDYIAMFSLTVPFRALKKRDFKVAAASTISLLLVVETVISTALFTLSAVRIPDTLVPININTQFVDDPARLENPSRLPFYGMQGLLNDNLEYPEGCSDVYAYQSFNSTASEALETTAEVSGVSLELDCEDSDSALVGVDYGRLFQESEYGQWMADYSSMQLKYDGCSANLSFDTSLMIPESNVDELNNTTQTKYAMWLEPIRGFAPGQCGSTNPDSNRLVFASAKLEYMLYEVTNTTWAENNGTDLRMKTLNLTSTTLICTPRFNMVMLAISKNSTGVQDISRSSNASSALLSQVHPWSVVQAQRKTFPAFDTSYARVPPINIGNATVIGDGYFDVVTKACGSDCDEESSLLNGPLLQRYLTKYYQQYAAFLLHQSLKSPSDITGSGKATTSTNRLVVQPLACHLMAGILGLSILVVVGIVIFMPSHLLFPTEPGSIISYAVVSKLAFHGSVPGHLSGASKKELERGIRWKMGETAKQSSGLLGKPVHQVDAPQSRGFIKMVFPNALRVYYRSIICIFMLGCIAALEGTYHLSWSNEGLGSVPDETYLHYAWTTFPAIVLSLLGMYLSSVDFQTRLLVPYHSLARGAPFQTLNLDLLRPLLPAAILQEFRTREFAALCSTIAALIGSKLTIGSASLFHADVFAVSNIGPLKATSTIVTNEPYGDDGLISTSNLYTTALILGSNLSYSPSIYENLILPSFTLEDYFEKAPSAATNASSLVIKATVPAFRPGLTCSFYPASSISAGEFRNLRLSTLSRTTYNGISVNITGQQCSEDYTTNTGLAYANNTATFAMNLTEGAYFGAANSPGVTNNGFTVRPCSDDFLYIWGHYPGPSATPDISISALGCNRTAESVDVEVTYVGSDLQLDLSKPPQPIESTVKTIPGHYNRTDPGHSLFEVYYSNLASLPPANDTALDDFFSQLVTSRYAVPLTVLGDTSQSNVVKAAIEFQDGVYAAQYLDVRHRVGLNASQSVYPALSSATANDAAGVYNATITDPWGRSRIVQDETGTRILEALLIAALVLSLAGWFLGPRKPVLPRSPTNIASVLALLSGGDLLDHVYGREGIKEWGTLEELQATLGDDQFWMGMGPPGDLSPESEKKFGIWVLHGEESG</sequence>
<dbReference type="EMBL" id="JAGPXC010000004">
    <property type="protein sequence ID" value="KAH6654280.1"/>
    <property type="molecule type" value="Genomic_DNA"/>
</dbReference>
<feature type="region of interest" description="Disordered" evidence="1">
    <location>
        <begin position="1"/>
        <end position="67"/>
    </location>
</feature>
<keyword evidence="4" id="KW-1185">Reference proteome</keyword>